<evidence type="ECO:0000256" key="3">
    <source>
        <dbReference type="ARBA" id="ARBA00015716"/>
    </source>
</evidence>
<keyword evidence="7" id="KW-1185">Reference proteome</keyword>
<dbReference type="Proteomes" id="UP001061302">
    <property type="component" value="Chromosome"/>
</dbReference>
<keyword evidence="4" id="KW-0690">Ribosome biogenesis</keyword>
<dbReference type="InterPro" id="IPR039255">
    <property type="entry name" value="YceD_bac"/>
</dbReference>
<dbReference type="Pfam" id="PF02620">
    <property type="entry name" value="YceD"/>
    <property type="match status" value="1"/>
</dbReference>
<accession>A0ABY6DLL6</accession>
<proteinExistence type="inferred from homology"/>
<dbReference type="EMBL" id="CP106753">
    <property type="protein sequence ID" value="UXY14927.1"/>
    <property type="molecule type" value="Genomic_DNA"/>
</dbReference>
<name>A0ABY6DLL6_9NEIS</name>
<comment type="similarity">
    <text evidence="2">Belongs to the DUF177 domain family.</text>
</comment>
<evidence type="ECO:0000313" key="6">
    <source>
        <dbReference type="EMBL" id="UXY14927.1"/>
    </source>
</evidence>
<evidence type="ECO:0000256" key="1">
    <source>
        <dbReference type="ARBA" id="ARBA00002868"/>
    </source>
</evidence>
<evidence type="ECO:0000256" key="5">
    <source>
        <dbReference type="ARBA" id="ARBA00031841"/>
    </source>
</evidence>
<dbReference type="RefSeq" id="WP_263124264.1">
    <property type="nucleotide sequence ID" value="NZ_CP106753.1"/>
</dbReference>
<protein>
    <recommendedName>
        <fullName evidence="3">Large ribosomal RNA subunit accumulation protein YceD</fullName>
    </recommendedName>
    <alternativeName>
        <fullName evidence="5">23S rRNA accumulation protein YceD</fullName>
    </alternativeName>
</protein>
<gene>
    <name evidence="6" type="ORF">N8I74_16645</name>
</gene>
<organism evidence="6 7">
    <name type="scientific">Chitiniphilus purpureus</name>
    <dbReference type="NCBI Taxonomy" id="2981137"/>
    <lineage>
        <taxon>Bacteria</taxon>
        <taxon>Pseudomonadati</taxon>
        <taxon>Pseudomonadota</taxon>
        <taxon>Betaproteobacteria</taxon>
        <taxon>Neisseriales</taxon>
        <taxon>Chitinibacteraceae</taxon>
        <taxon>Chitiniphilus</taxon>
    </lineage>
</organism>
<dbReference type="PANTHER" id="PTHR38099:SF1">
    <property type="entry name" value="LARGE RIBOSOMAL RNA SUBUNIT ACCUMULATION PROTEIN YCED"/>
    <property type="match status" value="1"/>
</dbReference>
<reference evidence="6" key="1">
    <citation type="submission" date="2022-10" db="EMBL/GenBank/DDBJ databases">
        <title>Chitiniphilus purpureus sp. nov., a novel chitin-degrading bacterium isolated from crawfish pond sediment.</title>
        <authorList>
            <person name="Li K."/>
        </authorList>
    </citation>
    <scope>NUCLEOTIDE SEQUENCE</scope>
    <source>
        <strain evidence="6">CD1</strain>
    </source>
</reference>
<evidence type="ECO:0000313" key="7">
    <source>
        <dbReference type="Proteomes" id="UP001061302"/>
    </source>
</evidence>
<sequence>MPVIDSAEFARQARSLAGEVTLAALGRLHDRLADTTGSLSWQIAGETDRYQRPVLRLRVSGEVNLVCQRCLKPMAWPLALETTLTQFHDEALLDEAEAHDEDLEGMLADPALDVARLVEDEVLLAIPFAPRHDACAGVAKAQGAEKPNPFAVLATLKTRKAED</sequence>
<comment type="function">
    <text evidence="1">Plays a role in synthesis, processing and/or stability of 23S rRNA.</text>
</comment>
<dbReference type="InterPro" id="IPR003772">
    <property type="entry name" value="YceD"/>
</dbReference>
<dbReference type="PANTHER" id="PTHR38099">
    <property type="entry name" value="LARGE RIBOSOMAL RNA SUBUNIT ACCUMULATION PROTEIN YCED"/>
    <property type="match status" value="1"/>
</dbReference>
<evidence type="ECO:0000256" key="2">
    <source>
        <dbReference type="ARBA" id="ARBA00010740"/>
    </source>
</evidence>
<evidence type="ECO:0000256" key="4">
    <source>
        <dbReference type="ARBA" id="ARBA00022517"/>
    </source>
</evidence>